<dbReference type="PROSITE" id="PS00122">
    <property type="entry name" value="CARBOXYLESTERASE_B_1"/>
    <property type="match status" value="1"/>
</dbReference>
<dbReference type="InterPro" id="IPR019826">
    <property type="entry name" value="Carboxylesterase_B_AS"/>
</dbReference>
<proteinExistence type="inferred from homology"/>
<protein>
    <recommendedName>
        <fullName evidence="3">Carboxylic ester hydrolase</fullName>
        <ecNumber evidence="3">3.1.1.-</ecNumber>
    </recommendedName>
</protein>
<comment type="caution">
    <text evidence="6">The sequence shown here is derived from an EMBL/GenBank/DDBJ whole genome shotgun (WGS) entry which is preliminary data.</text>
</comment>
<keyword evidence="2 3" id="KW-0378">Hydrolase</keyword>
<feature type="chain" id="PRO_5040430551" description="Carboxylic ester hydrolase" evidence="4">
    <location>
        <begin position="16"/>
        <end position="502"/>
    </location>
</feature>
<evidence type="ECO:0000256" key="3">
    <source>
        <dbReference type="RuleBase" id="RU361235"/>
    </source>
</evidence>
<reference evidence="6" key="1">
    <citation type="journal article" date="2020" name="Stud. Mycol.">
        <title>101 Dothideomycetes genomes: a test case for predicting lifestyles and emergence of pathogens.</title>
        <authorList>
            <person name="Haridas S."/>
            <person name="Albert R."/>
            <person name="Binder M."/>
            <person name="Bloem J."/>
            <person name="Labutti K."/>
            <person name="Salamov A."/>
            <person name="Andreopoulos B."/>
            <person name="Baker S."/>
            <person name="Barry K."/>
            <person name="Bills G."/>
            <person name="Bluhm B."/>
            <person name="Cannon C."/>
            <person name="Castanera R."/>
            <person name="Culley D."/>
            <person name="Daum C."/>
            <person name="Ezra D."/>
            <person name="Gonzalez J."/>
            <person name="Henrissat B."/>
            <person name="Kuo A."/>
            <person name="Liang C."/>
            <person name="Lipzen A."/>
            <person name="Lutzoni F."/>
            <person name="Magnuson J."/>
            <person name="Mondo S."/>
            <person name="Nolan M."/>
            <person name="Ohm R."/>
            <person name="Pangilinan J."/>
            <person name="Park H.-J."/>
            <person name="Ramirez L."/>
            <person name="Alfaro M."/>
            <person name="Sun H."/>
            <person name="Tritt A."/>
            <person name="Yoshinaga Y."/>
            <person name="Zwiers L.-H."/>
            <person name="Turgeon B."/>
            <person name="Goodwin S."/>
            <person name="Spatafora J."/>
            <person name="Crous P."/>
            <person name="Grigoriev I."/>
        </authorList>
    </citation>
    <scope>NUCLEOTIDE SEQUENCE</scope>
    <source>
        <strain evidence="6">CBS 125425</strain>
    </source>
</reference>
<dbReference type="SUPFAM" id="SSF53474">
    <property type="entry name" value="alpha/beta-Hydrolases"/>
    <property type="match status" value="1"/>
</dbReference>
<keyword evidence="4" id="KW-0732">Signal</keyword>
<dbReference type="Proteomes" id="UP000799444">
    <property type="component" value="Unassembled WGS sequence"/>
</dbReference>
<name>A0A9P4V0K8_9PLEO</name>
<sequence length="502" mass="54098">MNILRLALCVHGARAISTLTVETTSGPVTGLINGTTPNVAQFLGIPFAEPPVGERRWLPSVAKSRDGHIDATRFGLGCPQFQGNGSSVWATDAPQFNTPANTTGEDCLSVNIWAPWQHNGTEGLPVIAWIYGGAFQTGAGNIEYQNPSQWIERSQKHIVVGINYRLNIFGFPNAAGLQDDEQNLGLLDQRLGLEWIRDNIASFGGDPARITLWGQSAGAMSVDYYNFAYPTDPIVHGLIMDSGNALLQLGSNDEKHTNFTFVSNHFECGNLSASSEIDCMRNVSSTAIISYLKSYSDTKATPALSFNPIVDNRTKFANYTARALAKDFTQVPAIAGTTSMEGVAFAPYPNPPSAAPNITIANTATLDLFLCPTVKTTHNRHAVSAMTFRYLYAGNFSNIAPLWWEGAYHSSELPLIFGTSGIARGESTPFELEVSRKMQDFWLAFAEDPVDGLPKMGWEAYTPENDAVLIGYDGAVTQPIAESKVEAACDGAAGKPGASPPS</sequence>
<evidence type="ECO:0000313" key="7">
    <source>
        <dbReference type="Proteomes" id="UP000799444"/>
    </source>
</evidence>
<dbReference type="EC" id="3.1.1.-" evidence="3"/>
<comment type="similarity">
    <text evidence="1 3">Belongs to the type-B carboxylesterase/lipase family.</text>
</comment>
<keyword evidence="7" id="KW-1185">Reference proteome</keyword>
<evidence type="ECO:0000256" key="2">
    <source>
        <dbReference type="ARBA" id="ARBA00022801"/>
    </source>
</evidence>
<evidence type="ECO:0000313" key="6">
    <source>
        <dbReference type="EMBL" id="KAF2731340.1"/>
    </source>
</evidence>
<evidence type="ECO:0000256" key="1">
    <source>
        <dbReference type="ARBA" id="ARBA00005964"/>
    </source>
</evidence>
<dbReference type="OrthoDB" id="408631at2759"/>
<dbReference type="GO" id="GO:0016787">
    <property type="term" value="F:hydrolase activity"/>
    <property type="evidence" value="ECO:0007669"/>
    <property type="project" value="UniProtKB-KW"/>
</dbReference>
<feature type="domain" description="Carboxylesterase type B" evidence="5">
    <location>
        <begin position="364"/>
        <end position="469"/>
    </location>
</feature>
<dbReference type="Gene3D" id="3.40.50.1820">
    <property type="entry name" value="alpha/beta hydrolase"/>
    <property type="match status" value="1"/>
</dbReference>
<accession>A0A9P4V0K8</accession>
<feature type="domain" description="Carboxylesterase type B" evidence="5">
    <location>
        <begin position="19"/>
        <end position="351"/>
    </location>
</feature>
<dbReference type="InterPro" id="IPR029058">
    <property type="entry name" value="AB_hydrolase_fold"/>
</dbReference>
<organism evidence="6 7">
    <name type="scientific">Polyplosphaeria fusca</name>
    <dbReference type="NCBI Taxonomy" id="682080"/>
    <lineage>
        <taxon>Eukaryota</taxon>
        <taxon>Fungi</taxon>
        <taxon>Dikarya</taxon>
        <taxon>Ascomycota</taxon>
        <taxon>Pezizomycotina</taxon>
        <taxon>Dothideomycetes</taxon>
        <taxon>Pleosporomycetidae</taxon>
        <taxon>Pleosporales</taxon>
        <taxon>Tetraplosphaeriaceae</taxon>
        <taxon>Polyplosphaeria</taxon>
    </lineage>
</organism>
<dbReference type="Pfam" id="PF00135">
    <property type="entry name" value="COesterase"/>
    <property type="match status" value="2"/>
</dbReference>
<gene>
    <name evidence="6" type="ORF">EJ04DRAFT_545279</name>
</gene>
<dbReference type="EMBL" id="ML996198">
    <property type="protein sequence ID" value="KAF2731340.1"/>
    <property type="molecule type" value="Genomic_DNA"/>
</dbReference>
<evidence type="ECO:0000256" key="4">
    <source>
        <dbReference type="SAM" id="SignalP"/>
    </source>
</evidence>
<feature type="signal peptide" evidence="4">
    <location>
        <begin position="1"/>
        <end position="15"/>
    </location>
</feature>
<dbReference type="AlphaFoldDB" id="A0A9P4V0K8"/>
<dbReference type="InterPro" id="IPR002018">
    <property type="entry name" value="CarbesteraseB"/>
</dbReference>
<evidence type="ECO:0000259" key="5">
    <source>
        <dbReference type="Pfam" id="PF00135"/>
    </source>
</evidence>
<dbReference type="PANTHER" id="PTHR11559">
    <property type="entry name" value="CARBOXYLESTERASE"/>
    <property type="match status" value="1"/>
</dbReference>
<dbReference type="InterPro" id="IPR050309">
    <property type="entry name" value="Type-B_Carboxylest/Lipase"/>
</dbReference>